<evidence type="ECO:0000313" key="1">
    <source>
        <dbReference type="Proteomes" id="UP000694844"/>
    </source>
</evidence>
<dbReference type="RefSeq" id="XP_022306505.1">
    <property type="nucleotide sequence ID" value="XM_022450797.1"/>
</dbReference>
<dbReference type="GeneID" id="111112916"/>
<gene>
    <name evidence="2" type="primary">LOC111112916</name>
</gene>
<protein>
    <submittedName>
        <fullName evidence="2">Uncharacterized protein LOC111112916 isoform X2</fullName>
    </submittedName>
</protein>
<dbReference type="OrthoDB" id="10033767at2759"/>
<accession>A0A8B8BT82</accession>
<organism evidence="1 2">
    <name type="scientific">Crassostrea virginica</name>
    <name type="common">Eastern oyster</name>
    <dbReference type="NCBI Taxonomy" id="6565"/>
    <lineage>
        <taxon>Eukaryota</taxon>
        <taxon>Metazoa</taxon>
        <taxon>Spiralia</taxon>
        <taxon>Lophotrochozoa</taxon>
        <taxon>Mollusca</taxon>
        <taxon>Bivalvia</taxon>
        <taxon>Autobranchia</taxon>
        <taxon>Pteriomorphia</taxon>
        <taxon>Ostreida</taxon>
        <taxon>Ostreoidea</taxon>
        <taxon>Ostreidae</taxon>
        <taxon>Crassostrea</taxon>
    </lineage>
</organism>
<keyword evidence="1" id="KW-1185">Reference proteome</keyword>
<name>A0A8B8BT82_CRAVI</name>
<reference evidence="2" key="1">
    <citation type="submission" date="2025-08" db="UniProtKB">
        <authorList>
            <consortium name="RefSeq"/>
        </authorList>
    </citation>
    <scope>IDENTIFICATION</scope>
    <source>
        <tissue evidence="2">Whole sample</tissue>
    </source>
</reference>
<dbReference type="AlphaFoldDB" id="A0A8B8BT82"/>
<dbReference type="Proteomes" id="UP000694844">
    <property type="component" value="Chromosome 9"/>
</dbReference>
<evidence type="ECO:0000313" key="2">
    <source>
        <dbReference type="RefSeq" id="XP_022306505.1"/>
    </source>
</evidence>
<sequence length="826" mass="93471">MSVVSISIRHGSTVILPWTIIEGYSDGCTFLDLFEGVKSNRFDLGSWIFPEKLQNTKVCVSIGKTKTECDPAIITNKVAVTIPVFGHYIRYSLSNDNESNSCTRMCSTTATSSSDDSVVGDPFDGNSAKRNVNDVLLMGARKLVLPEPYAEDGKIVNNKRLVYNKILYMLGNAGLGFTPMTMNEGKNFINALTNCIWTIDPQLETLRDRSFTVPILFESLFGYNIPENHKHKRDDRYKSLVNCLEKLEMFKPVCVDEYTPQNTRDRRYFLDNMKHGIQHKCVHLKFSSGNNLGSHNFLWRIPNNVSDTDNDLVQKNTDVIQALSKDLPSYHTRAMRRAFINKASLLCNLNASNARYIYKSLAGDCSLAENSTEKEVDLRVQQAFEMEDPDIITDLRQHNTGQPSKYQAFFTYAQQYLENVIETAVDDRRHDRFTHLAQAMSVPDLLQQVKDICPENTPIPSEQWLRLQFAPKNPSSLASLQYTGNLKVKFQVQSRQLRKTHVDNHYASAIFRYMKDFAVKFRDFCVFVAMDDKHHCKVGEPGHPVAAVERGKRVVVGSDKVFAVSDHDFTKFSVVPSVTMLIDIPESVAEGSFYRGQVFVGVKDLALEPSSPLRHITELKDILMGEGIDKPILCMYSDGGPDHRVTYLSVQLSIICLFLSGNYDMIIAARTPPMGSWKNPPERIMSILNLALQAVGLIRKETSSVCEQKLKSASGLSQLRDIAKDPLMRQEMVDSIEPVKTLLSQLFRRLKLKDKQFKLFSAASEADLNDLWGELSKFGNPPDGKRQQDIKKSLKDWIQLPKACGVYGTLLCITEILLYCKEMWCK</sequence>
<proteinExistence type="predicted"/>